<dbReference type="Proteomes" id="UP000648722">
    <property type="component" value="Unassembled WGS sequence"/>
</dbReference>
<organism evidence="1 2">
    <name type="scientific">Glycocaulis albus</name>
    <dbReference type="NCBI Taxonomy" id="1382801"/>
    <lineage>
        <taxon>Bacteria</taxon>
        <taxon>Pseudomonadati</taxon>
        <taxon>Pseudomonadota</taxon>
        <taxon>Alphaproteobacteria</taxon>
        <taxon>Maricaulales</taxon>
        <taxon>Maricaulaceae</taxon>
        <taxon>Glycocaulis</taxon>
    </lineage>
</organism>
<dbReference type="EMBL" id="BMFS01000010">
    <property type="protein sequence ID" value="GGH05115.1"/>
    <property type="molecule type" value="Genomic_DNA"/>
</dbReference>
<gene>
    <name evidence="1" type="ORF">GCM10007420_21970</name>
</gene>
<name>A0ABQ1XWB3_9PROT</name>
<sequence length="138" mass="15630">MLEIHQTFDVSKYAAARAYIEYNSECLALLVARHGKIQAIYKTRDFPRLAIAAGDPIPNNSLALSRFSPGALSDSDPADMHEWFDIDELSRVRGLYEQVLGQANGFSMIQLKALMGDPDEYDPEADMTSKERLAYRRW</sequence>
<evidence type="ECO:0000313" key="1">
    <source>
        <dbReference type="EMBL" id="GGH05115.1"/>
    </source>
</evidence>
<evidence type="ECO:0000313" key="2">
    <source>
        <dbReference type="Proteomes" id="UP000648722"/>
    </source>
</evidence>
<keyword evidence="2" id="KW-1185">Reference proteome</keyword>
<proteinExistence type="predicted"/>
<accession>A0ABQ1XWB3</accession>
<comment type="caution">
    <text evidence="1">The sequence shown here is derived from an EMBL/GenBank/DDBJ whole genome shotgun (WGS) entry which is preliminary data.</text>
</comment>
<reference evidence="2" key="1">
    <citation type="journal article" date="2019" name="Int. J. Syst. Evol. Microbiol.">
        <title>The Global Catalogue of Microorganisms (GCM) 10K type strain sequencing project: providing services to taxonomists for standard genome sequencing and annotation.</title>
        <authorList>
            <consortium name="The Broad Institute Genomics Platform"/>
            <consortium name="The Broad Institute Genome Sequencing Center for Infectious Disease"/>
            <person name="Wu L."/>
            <person name="Ma J."/>
        </authorList>
    </citation>
    <scope>NUCLEOTIDE SEQUENCE [LARGE SCALE GENOMIC DNA]</scope>
    <source>
        <strain evidence="2">CGMCC 1.12766</strain>
    </source>
</reference>
<protein>
    <submittedName>
        <fullName evidence="1">Uncharacterized protein</fullName>
    </submittedName>
</protein>